<proteinExistence type="predicted"/>
<name>A0ABV3XV21_9RHOB</name>
<sequence length="162" mass="17497">MRRCRARGRVMGSALFYHLTRRPLEATLPMLLDKALAQGWRVAVRGTDRGRLEFLDDRLWMGDGFLPHGVAGGGFDADQPVLLTTAPEAPNGPACLMAVDGAEVAAEEADGLERICILFDGNDPAAVDRARAQWKALTGAGVAAQYWSEESGRWEKKAESGG</sequence>
<dbReference type="PANTHER" id="PTHR38767:SF1">
    <property type="entry name" value="DNA POLYMERASE III SUBUNIT CHI"/>
    <property type="match status" value="1"/>
</dbReference>
<organism evidence="1 2">
    <name type="scientific">Rhodovulum iodosum</name>
    <dbReference type="NCBI Taxonomy" id="68291"/>
    <lineage>
        <taxon>Bacteria</taxon>
        <taxon>Pseudomonadati</taxon>
        <taxon>Pseudomonadota</taxon>
        <taxon>Alphaproteobacteria</taxon>
        <taxon>Rhodobacterales</taxon>
        <taxon>Paracoccaceae</taxon>
        <taxon>Rhodovulum</taxon>
    </lineage>
</organism>
<gene>
    <name evidence="1" type="ORF">Ga0609869_002532</name>
</gene>
<protein>
    <submittedName>
        <fullName evidence="1">DNA polymerase-3 subunit chi</fullName>
    </submittedName>
</protein>
<dbReference type="NCBIfam" id="NF004347">
    <property type="entry name" value="PRK05728.1-4"/>
    <property type="match status" value="1"/>
</dbReference>
<dbReference type="Gene3D" id="3.40.50.10110">
    <property type="entry name" value="DNA polymerase III subunit chi"/>
    <property type="match status" value="1"/>
</dbReference>
<dbReference type="Proteomes" id="UP001560019">
    <property type="component" value="Unassembled WGS sequence"/>
</dbReference>
<dbReference type="InterPro" id="IPR036768">
    <property type="entry name" value="PolIII_chi_sf"/>
</dbReference>
<evidence type="ECO:0000313" key="1">
    <source>
        <dbReference type="EMBL" id="MEX5729179.1"/>
    </source>
</evidence>
<dbReference type="Pfam" id="PF04364">
    <property type="entry name" value="DNA_pol3_chi"/>
    <property type="match status" value="1"/>
</dbReference>
<evidence type="ECO:0000313" key="2">
    <source>
        <dbReference type="Proteomes" id="UP001560019"/>
    </source>
</evidence>
<dbReference type="SUPFAM" id="SSF102400">
    <property type="entry name" value="DNA polymerase III chi subunit"/>
    <property type="match status" value="1"/>
</dbReference>
<comment type="caution">
    <text evidence="1">The sequence shown here is derived from an EMBL/GenBank/DDBJ whole genome shotgun (WGS) entry which is preliminary data.</text>
</comment>
<dbReference type="InterPro" id="IPR007459">
    <property type="entry name" value="DNA_pol3_chi"/>
</dbReference>
<keyword evidence="2" id="KW-1185">Reference proteome</keyword>
<reference evidence="1 2" key="1">
    <citation type="submission" date="2024-06" db="EMBL/GenBank/DDBJ databases">
        <title>Genome of Rhodovulum iodosum, a marine photoferrotroph.</title>
        <authorList>
            <person name="Bianchini G."/>
            <person name="Nikeleit V."/>
            <person name="Kappler A."/>
            <person name="Bryce C."/>
            <person name="Sanchez-Baracaldo P."/>
        </authorList>
    </citation>
    <scope>NUCLEOTIDE SEQUENCE [LARGE SCALE GENOMIC DNA]</scope>
    <source>
        <strain evidence="1 2">UT/N1</strain>
    </source>
</reference>
<accession>A0ABV3XV21</accession>
<dbReference type="PANTHER" id="PTHR38767">
    <property type="entry name" value="DNA POLYMERASE III SUBUNIT CHI"/>
    <property type="match status" value="1"/>
</dbReference>
<dbReference type="EMBL" id="JBEHHI010000002">
    <property type="protein sequence ID" value="MEX5729179.1"/>
    <property type="molecule type" value="Genomic_DNA"/>
</dbReference>